<dbReference type="PANTHER" id="PTHR33121:SF70">
    <property type="entry name" value="SIGNALING PROTEIN YKOW"/>
    <property type="match status" value="1"/>
</dbReference>
<feature type="chain" id="PRO_5046634399" evidence="2">
    <location>
        <begin position="22"/>
        <end position="839"/>
    </location>
</feature>
<feature type="transmembrane region" description="Helical" evidence="1">
    <location>
        <begin position="185"/>
        <end position="206"/>
    </location>
</feature>
<evidence type="ECO:0000313" key="4">
    <source>
        <dbReference type="EMBL" id="MFC3852209.1"/>
    </source>
</evidence>
<keyword evidence="5" id="KW-1185">Reference proteome</keyword>
<dbReference type="Gene3D" id="3.30.70.270">
    <property type="match status" value="1"/>
</dbReference>
<proteinExistence type="predicted"/>
<gene>
    <name evidence="4" type="ORF">ACFOOG_05110</name>
</gene>
<organism evidence="4 5">
    <name type="scientific">Saccharospirillum mangrovi</name>
    <dbReference type="NCBI Taxonomy" id="2161747"/>
    <lineage>
        <taxon>Bacteria</taxon>
        <taxon>Pseudomonadati</taxon>
        <taxon>Pseudomonadota</taxon>
        <taxon>Gammaproteobacteria</taxon>
        <taxon>Oceanospirillales</taxon>
        <taxon>Saccharospirillaceae</taxon>
        <taxon>Saccharospirillum</taxon>
    </lineage>
</organism>
<dbReference type="InterPro" id="IPR001633">
    <property type="entry name" value="EAL_dom"/>
</dbReference>
<feature type="transmembrane region" description="Helical" evidence="1">
    <location>
        <begin position="249"/>
        <end position="270"/>
    </location>
</feature>
<sequence length="839" mass="94837">MRTLFGTGLFICWLLGAFASASTWSTDGRYISSALPTAVESRGRHSEQTRPPLTAAEALDSLTFSTEQFAASTRLSTDIYWHKLGFPFQPAASQHILDISNYMLDELDVFVFHDGKLHRQWRRGDRQPWSPWDGRYAGIWFPIQHPANVELDVLIRKSSTGPMLLPLRIFEPAAHIEQVASRYKVWAMAVGALMILLLHNTVVFLLSRYPAYGYYLIFHVAVLLSLGVTQGFGPWFLPMAINQWMAQHILSLYTMAAWSIFQFSLHFLQLRTRLPHWWKRRRHIDLLFLLALLASIVLPERLYATPYALIQVGLSVLSIYWGIQVRRQGFAPAGLYLLSWSVFLLGAFVGNATFRTLLPFNTLTEYALLVCTLLQLLGFTFSLAIRARHLEQENNVRTLTNPQSELPNRQFFLRYVAKSPWSSELPNNASGPTMVLIQLVSLHDLSTAVGPARSAQVTGLLAQRLDQALSHEPSVIPHTLPNQRVARVIDMAEDQWIFLLHPSASLDKVLYRLEPQLNEPIQVDGSEFQQMFAMGVAKPQAQAQDHDMVSLFQKAQMAADENGTASALWSEYQTGWVEQQQDQLYLVVELTQAIRHRRFEFVVQPKVDLSSMAIHSGEVLLRWHHPEKGSIGPDVFIPLAERVGLIFKLTQVVLNLTFEWVALHRAALKSCSLAINISARDLLQPAFAQDTLALCQKYQLEPARFILEITETTALSDKAMAIENADLLRAAGFSLSIDDFGAGYSSMQNIHRLAPQEIKIDRQFVRELTINSTHETLCRSLITLSQDLHTCATAEGIETAEQLALLKQWGCHSGQGYYLYRPLAPDDFLTLLRTQQNGH</sequence>
<dbReference type="PANTHER" id="PTHR33121">
    <property type="entry name" value="CYCLIC DI-GMP PHOSPHODIESTERASE PDEF"/>
    <property type="match status" value="1"/>
</dbReference>
<evidence type="ECO:0000256" key="2">
    <source>
        <dbReference type="SAM" id="SignalP"/>
    </source>
</evidence>
<dbReference type="Gene3D" id="2.60.40.2380">
    <property type="match status" value="1"/>
</dbReference>
<dbReference type="InterPro" id="IPR043128">
    <property type="entry name" value="Rev_trsase/Diguanyl_cyclase"/>
</dbReference>
<dbReference type="Proteomes" id="UP001595617">
    <property type="component" value="Unassembled WGS sequence"/>
</dbReference>
<dbReference type="InterPro" id="IPR011623">
    <property type="entry name" value="7TMR_DISM_rcpt_extracell_dom1"/>
</dbReference>
<evidence type="ECO:0000256" key="1">
    <source>
        <dbReference type="SAM" id="Phobius"/>
    </source>
</evidence>
<feature type="signal peptide" evidence="2">
    <location>
        <begin position="1"/>
        <end position="21"/>
    </location>
</feature>
<dbReference type="Pfam" id="PF00563">
    <property type="entry name" value="EAL"/>
    <property type="match status" value="1"/>
</dbReference>
<dbReference type="RefSeq" id="WP_380694102.1">
    <property type="nucleotide sequence ID" value="NZ_JBHRYR010000002.1"/>
</dbReference>
<keyword evidence="2" id="KW-0732">Signal</keyword>
<dbReference type="SUPFAM" id="SSF141868">
    <property type="entry name" value="EAL domain-like"/>
    <property type="match status" value="1"/>
</dbReference>
<evidence type="ECO:0000313" key="5">
    <source>
        <dbReference type="Proteomes" id="UP001595617"/>
    </source>
</evidence>
<dbReference type="EMBL" id="JBHRYR010000002">
    <property type="protein sequence ID" value="MFC3852209.1"/>
    <property type="molecule type" value="Genomic_DNA"/>
</dbReference>
<reference evidence="5" key="1">
    <citation type="journal article" date="2019" name="Int. J. Syst. Evol. Microbiol.">
        <title>The Global Catalogue of Microorganisms (GCM) 10K type strain sequencing project: providing services to taxonomists for standard genome sequencing and annotation.</title>
        <authorList>
            <consortium name="The Broad Institute Genomics Platform"/>
            <consortium name="The Broad Institute Genome Sequencing Center for Infectious Disease"/>
            <person name="Wu L."/>
            <person name="Ma J."/>
        </authorList>
    </citation>
    <scope>NUCLEOTIDE SEQUENCE [LARGE SCALE GENOMIC DNA]</scope>
    <source>
        <strain evidence="5">IBRC 10765</strain>
    </source>
</reference>
<dbReference type="Gene3D" id="3.20.20.450">
    <property type="entry name" value="EAL domain"/>
    <property type="match status" value="1"/>
</dbReference>
<dbReference type="SMART" id="SM00052">
    <property type="entry name" value="EAL"/>
    <property type="match status" value="1"/>
</dbReference>
<keyword evidence="1" id="KW-0472">Membrane</keyword>
<dbReference type="InterPro" id="IPR050706">
    <property type="entry name" value="Cyclic-di-GMP_PDE-like"/>
</dbReference>
<accession>A0ABV7ZUG5</accession>
<feature type="transmembrane region" description="Helical" evidence="1">
    <location>
        <begin position="213"/>
        <end position="237"/>
    </location>
</feature>
<dbReference type="Pfam" id="PF07696">
    <property type="entry name" value="7TMR-DISMED2"/>
    <property type="match status" value="1"/>
</dbReference>
<dbReference type="PROSITE" id="PS50883">
    <property type="entry name" value="EAL"/>
    <property type="match status" value="1"/>
</dbReference>
<dbReference type="CDD" id="cd01948">
    <property type="entry name" value="EAL"/>
    <property type="match status" value="1"/>
</dbReference>
<feature type="transmembrane region" description="Helical" evidence="1">
    <location>
        <begin position="366"/>
        <end position="385"/>
    </location>
</feature>
<feature type="domain" description="EAL" evidence="3">
    <location>
        <begin position="583"/>
        <end position="836"/>
    </location>
</feature>
<evidence type="ECO:0000259" key="3">
    <source>
        <dbReference type="PROSITE" id="PS50883"/>
    </source>
</evidence>
<name>A0ABV7ZUG5_9GAMM</name>
<keyword evidence="1" id="KW-0812">Transmembrane</keyword>
<dbReference type="InterPro" id="IPR011622">
    <property type="entry name" value="7TMR_DISM_rcpt_extracell_dom2"/>
</dbReference>
<dbReference type="InterPro" id="IPR035919">
    <property type="entry name" value="EAL_sf"/>
</dbReference>
<comment type="caution">
    <text evidence="4">The sequence shown here is derived from an EMBL/GenBank/DDBJ whole genome shotgun (WGS) entry which is preliminary data.</text>
</comment>
<feature type="transmembrane region" description="Helical" evidence="1">
    <location>
        <begin position="335"/>
        <end position="354"/>
    </location>
</feature>
<keyword evidence="1" id="KW-1133">Transmembrane helix</keyword>
<protein>
    <submittedName>
        <fullName evidence="4">EAL domain-containing protein</fullName>
    </submittedName>
</protein>
<dbReference type="Pfam" id="PF07695">
    <property type="entry name" value="7TMR-DISM_7TM"/>
    <property type="match status" value="1"/>
</dbReference>